<dbReference type="EMBL" id="LR797086">
    <property type="protein sequence ID" value="CAB4186108.1"/>
    <property type="molecule type" value="Genomic_DNA"/>
</dbReference>
<dbReference type="EMBL" id="LR797345">
    <property type="protein sequence ID" value="CAB4204379.1"/>
    <property type="molecule type" value="Genomic_DNA"/>
</dbReference>
<sequence length="64" mass="7241">MSDNKATEKCLMSVYIDKIIVEKVKAEAIRQHRKISGQTEMMLAEALSRQGDEFDSKGIPLSRD</sequence>
<reference evidence="2" key="1">
    <citation type="submission" date="2020-05" db="EMBL/GenBank/DDBJ databases">
        <authorList>
            <person name="Chiriac C."/>
            <person name="Salcher M."/>
            <person name="Ghai R."/>
            <person name="Kavagutti S V."/>
        </authorList>
    </citation>
    <scope>NUCLEOTIDE SEQUENCE</scope>
</reference>
<name>A0A6J5QYF3_9CAUD</name>
<protein>
    <submittedName>
        <fullName evidence="2">Uncharacterized protein</fullName>
    </submittedName>
</protein>
<evidence type="ECO:0000313" key="1">
    <source>
        <dbReference type="EMBL" id="CAB4174054.1"/>
    </source>
</evidence>
<gene>
    <name evidence="2" type="ORF">UFOVP1138_6</name>
    <name evidence="3" type="ORF">UFOVP1394_3</name>
    <name evidence="1" type="ORF">UFOVP975_25</name>
</gene>
<evidence type="ECO:0000313" key="3">
    <source>
        <dbReference type="EMBL" id="CAB4204379.1"/>
    </source>
</evidence>
<proteinExistence type="predicted"/>
<organism evidence="2">
    <name type="scientific">uncultured Caudovirales phage</name>
    <dbReference type="NCBI Taxonomy" id="2100421"/>
    <lineage>
        <taxon>Viruses</taxon>
        <taxon>Duplodnaviria</taxon>
        <taxon>Heunggongvirae</taxon>
        <taxon>Uroviricota</taxon>
        <taxon>Caudoviricetes</taxon>
        <taxon>Peduoviridae</taxon>
        <taxon>Maltschvirus</taxon>
        <taxon>Maltschvirus maltsch</taxon>
    </lineage>
</organism>
<accession>A0A6J5QYF3</accession>
<evidence type="ECO:0000313" key="2">
    <source>
        <dbReference type="EMBL" id="CAB4186108.1"/>
    </source>
</evidence>
<dbReference type="EMBL" id="LR796921">
    <property type="protein sequence ID" value="CAB4174054.1"/>
    <property type="molecule type" value="Genomic_DNA"/>
</dbReference>